<evidence type="ECO:0000313" key="16">
    <source>
        <dbReference type="Proteomes" id="UP000010556"/>
    </source>
</evidence>
<dbReference type="InterPro" id="IPR000719">
    <property type="entry name" value="Prot_kinase_dom"/>
</dbReference>
<comment type="catalytic activity">
    <reaction evidence="11">
        <text>L-tyrosyl-[protein] + ATP = O-phospho-L-tyrosyl-[protein] + ADP + H(+)</text>
        <dbReference type="Rhea" id="RHEA:10596"/>
        <dbReference type="Rhea" id="RHEA-COMP:10136"/>
        <dbReference type="Rhea" id="RHEA-COMP:20101"/>
        <dbReference type="ChEBI" id="CHEBI:15378"/>
        <dbReference type="ChEBI" id="CHEBI:30616"/>
        <dbReference type="ChEBI" id="CHEBI:46858"/>
        <dbReference type="ChEBI" id="CHEBI:61978"/>
        <dbReference type="ChEBI" id="CHEBI:456216"/>
        <dbReference type="EC" id="2.7.12.2"/>
    </reaction>
</comment>
<dbReference type="SMART" id="SM00220">
    <property type="entry name" value="S_TKc"/>
    <property type="match status" value="1"/>
</dbReference>
<gene>
    <name evidence="15" type="ORF">MDA_GLEAN10015885</name>
</gene>
<evidence type="ECO:0000256" key="7">
    <source>
        <dbReference type="ARBA" id="ARBA00038035"/>
    </source>
</evidence>
<dbReference type="EC" id="2.7.12.2" evidence="8"/>
<dbReference type="Gene3D" id="1.10.510.10">
    <property type="entry name" value="Transferase(Phosphotransferase) domain 1"/>
    <property type="match status" value="1"/>
</dbReference>
<dbReference type="InterPro" id="IPR008271">
    <property type="entry name" value="Ser/Thr_kinase_AS"/>
</dbReference>
<dbReference type="PANTHER" id="PTHR48013:SF12">
    <property type="entry name" value="DUAL SPECIFICITY MITOGEN-ACTIVATED PROTEIN KINASE KINASE 6"/>
    <property type="match status" value="1"/>
</dbReference>
<keyword evidence="5 15" id="KW-0418">Kinase</keyword>
<evidence type="ECO:0000256" key="2">
    <source>
        <dbReference type="ARBA" id="ARBA00022553"/>
    </source>
</evidence>
<feature type="domain" description="Protein kinase" evidence="14">
    <location>
        <begin position="108"/>
        <end position="376"/>
    </location>
</feature>
<comment type="catalytic activity">
    <reaction evidence="9">
        <text>L-seryl-[protein] + ATP = O-phospho-L-seryl-[protein] + ADP + H(+)</text>
        <dbReference type="Rhea" id="RHEA:17989"/>
        <dbReference type="Rhea" id="RHEA-COMP:9863"/>
        <dbReference type="Rhea" id="RHEA-COMP:11604"/>
        <dbReference type="ChEBI" id="CHEBI:15378"/>
        <dbReference type="ChEBI" id="CHEBI:29999"/>
        <dbReference type="ChEBI" id="CHEBI:30616"/>
        <dbReference type="ChEBI" id="CHEBI:83421"/>
        <dbReference type="ChEBI" id="CHEBI:456216"/>
        <dbReference type="EC" id="2.7.12.2"/>
    </reaction>
</comment>
<evidence type="ECO:0000256" key="9">
    <source>
        <dbReference type="ARBA" id="ARBA00049014"/>
    </source>
</evidence>
<evidence type="ECO:0000313" key="15">
    <source>
        <dbReference type="EMBL" id="ELK37050.1"/>
    </source>
</evidence>
<evidence type="ECO:0000256" key="4">
    <source>
        <dbReference type="ARBA" id="ARBA00022741"/>
    </source>
</evidence>
<dbReference type="Proteomes" id="UP000010556">
    <property type="component" value="Unassembled WGS sequence"/>
</dbReference>
<dbReference type="PANTHER" id="PTHR48013">
    <property type="entry name" value="DUAL SPECIFICITY MITOGEN-ACTIVATED PROTEIN KINASE KINASE 5-RELATED"/>
    <property type="match status" value="1"/>
</dbReference>
<comment type="similarity">
    <text evidence="7">Belongs to the protein kinase superfamily. STE Ser/Thr protein kinase family. MAP kinase kinase subfamily.</text>
</comment>
<sequence>MASVGSPPPALRAAFKTSPESLALASHGAVFAVASTGKSSDLGVQKPGFRFCLGHSWLCDGKKRNPGLKIPKEAFEQPQTSSTPPRDLDSKACISIGNQNFEVKADDLEPIMELGRGAYGVVEKMRHVPSGQIMAVKRIRATVNSQEQKRLLMDLDVSMRTVDCPFTVTFYGALSRLGDVWICMELMDTSLDKFYKQVIDKGQTIPEDILGKIAVSIVKALEHLHSKLSVIHRDVKPSNVLINALGQVKMCDFGISGYLVDSVAKTIDAGCKPYMAPERINPELNQKGYSVKSDIWSLGITMIELAILRFPYDSWGTPFQQLKQVVEEPSPQLPADKFSEEFVDFTSQCLKKNSKERPTYPELMEADAQCRSCPWWSVCSHRGSTTQPEAELTSVKDFEVYEKIAKCQGDVGKLMSMVVKRVEHAGACSTGRGWLCRALLASRVSSRQELFLAAKHTNAFSDLGLRFLEDQGVK</sequence>
<dbReference type="GO" id="GO:0004708">
    <property type="term" value="F:MAP kinase kinase activity"/>
    <property type="evidence" value="ECO:0007669"/>
    <property type="project" value="UniProtKB-EC"/>
</dbReference>
<dbReference type="PROSITE" id="PS50011">
    <property type="entry name" value="PROTEIN_KINASE_DOM"/>
    <property type="match status" value="1"/>
</dbReference>
<organism evidence="15 16">
    <name type="scientific">Myotis davidii</name>
    <name type="common">David's myotis</name>
    <dbReference type="NCBI Taxonomy" id="225400"/>
    <lineage>
        <taxon>Eukaryota</taxon>
        <taxon>Metazoa</taxon>
        <taxon>Chordata</taxon>
        <taxon>Craniata</taxon>
        <taxon>Vertebrata</taxon>
        <taxon>Euteleostomi</taxon>
        <taxon>Mammalia</taxon>
        <taxon>Eutheria</taxon>
        <taxon>Laurasiatheria</taxon>
        <taxon>Chiroptera</taxon>
        <taxon>Yangochiroptera</taxon>
        <taxon>Vespertilionidae</taxon>
        <taxon>Myotis</taxon>
    </lineage>
</organism>
<evidence type="ECO:0000259" key="14">
    <source>
        <dbReference type="PROSITE" id="PS50011"/>
    </source>
</evidence>
<dbReference type="EMBL" id="KB100894">
    <property type="protein sequence ID" value="ELK37050.1"/>
    <property type="molecule type" value="Genomic_DNA"/>
</dbReference>
<keyword evidence="3" id="KW-0808">Transferase</keyword>
<evidence type="ECO:0000256" key="12">
    <source>
        <dbReference type="PROSITE-ProRule" id="PRU10141"/>
    </source>
</evidence>
<keyword evidence="1 13" id="KW-0723">Serine/threonine-protein kinase</keyword>
<dbReference type="GO" id="GO:1902531">
    <property type="term" value="P:regulation of intracellular signal transduction"/>
    <property type="evidence" value="ECO:0007669"/>
    <property type="project" value="UniProtKB-ARBA"/>
</dbReference>
<protein>
    <recommendedName>
        <fullName evidence="8">mitogen-activated protein kinase kinase</fullName>
        <ecNumber evidence="8">2.7.12.2</ecNumber>
    </recommendedName>
</protein>
<name>L5MFM5_MYODS</name>
<dbReference type="Pfam" id="PF00069">
    <property type="entry name" value="Pkinase"/>
    <property type="match status" value="1"/>
</dbReference>
<dbReference type="FunFam" id="1.10.510.10:FF:000158">
    <property type="entry name" value="Dual specificity mitogen-activated protein kinase kinase 6"/>
    <property type="match status" value="1"/>
</dbReference>
<keyword evidence="16" id="KW-1185">Reference proteome</keyword>
<evidence type="ECO:0000256" key="11">
    <source>
        <dbReference type="ARBA" id="ARBA00051693"/>
    </source>
</evidence>
<evidence type="ECO:0000256" key="3">
    <source>
        <dbReference type="ARBA" id="ARBA00022679"/>
    </source>
</evidence>
<dbReference type="GO" id="GO:0004674">
    <property type="term" value="F:protein serine/threonine kinase activity"/>
    <property type="evidence" value="ECO:0007669"/>
    <property type="project" value="UniProtKB-KW"/>
</dbReference>
<evidence type="ECO:0000256" key="5">
    <source>
        <dbReference type="ARBA" id="ARBA00022777"/>
    </source>
</evidence>
<evidence type="ECO:0000256" key="6">
    <source>
        <dbReference type="ARBA" id="ARBA00022840"/>
    </source>
</evidence>
<feature type="binding site" evidence="12">
    <location>
        <position position="137"/>
    </location>
    <ligand>
        <name>ATP</name>
        <dbReference type="ChEBI" id="CHEBI:30616"/>
    </ligand>
</feature>
<dbReference type="GO" id="GO:0005524">
    <property type="term" value="F:ATP binding"/>
    <property type="evidence" value="ECO:0007669"/>
    <property type="project" value="UniProtKB-UniRule"/>
</dbReference>
<evidence type="ECO:0000256" key="13">
    <source>
        <dbReference type="RuleBase" id="RU000304"/>
    </source>
</evidence>
<dbReference type="PROSITE" id="PS00108">
    <property type="entry name" value="PROTEIN_KINASE_ST"/>
    <property type="match status" value="1"/>
</dbReference>
<dbReference type="InterPro" id="IPR017441">
    <property type="entry name" value="Protein_kinase_ATP_BS"/>
</dbReference>
<reference evidence="16" key="1">
    <citation type="journal article" date="2013" name="Science">
        <title>Comparative analysis of bat genomes provides insight into the evolution of flight and immunity.</title>
        <authorList>
            <person name="Zhang G."/>
            <person name="Cowled C."/>
            <person name="Shi Z."/>
            <person name="Huang Z."/>
            <person name="Bishop-Lilly K.A."/>
            <person name="Fang X."/>
            <person name="Wynne J.W."/>
            <person name="Xiong Z."/>
            <person name="Baker M.L."/>
            <person name="Zhao W."/>
            <person name="Tachedjian M."/>
            <person name="Zhu Y."/>
            <person name="Zhou P."/>
            <person name="Jiang X."/>
            <person name="Ng J."/>
            <person name="Yang L."/>
            <person name="Wu L."/>
            <person name="Xiao J."/>
            <person name="Feng Y."/>
            <person name="Chen Y."/>
            <person name="Sun X."/>
            <person name="Zhang Y."/>
            <person name="Marsh G.A."/>
            <person name="Crameri G."/>
            <person name="Broder C.C."/>
            <person name="Frey K.G."/>
            <person name="Wang L.F."/>
            <person name="Wang J."/>
        </authorList>
    </citation>
    <scope>NUCLEOTIDE SEQUENCE [LARGE SCALE GENOMIC DNA]</scope>
</reference>
<dbReference type="FunFam" id="3.30.200.20:FF:000040">
    <property type="entry name" value="Dual specificity mitogen-activated protein kinase kinase"/>
    <property type="match status" value="1"/>
</dbReference>
<accession>L5MFM5</accession>
<keyword evidence="4 12" id="KW-0547">Nucleotide-binding</keyword>
<dbReference type="Gene3D" id="3.30.200.20">
    <property type="entry name" value="Phosphorylase Kinase, domain 1"/>
    <property type="match status" value="1"/>
</dbReference>
<proteinExistence type="inferred from homology"/>
<dbReference type="PROSITE" id="PS00107">
    <property type="entry name" value="PROTEIN_KINASE_ATP"/>
    <property type="match status" value="1"/>
</dbReference>
<evidence type="ECO:0000256" key="8">
    <source>
        <dbReference type="ARBA" id="ARBA00038999"/>
    </source>
</evidence>
<dbReference type="CDD" id="cd06617">
    <property type="entry name" value="PKc_MKK3_6"/>
    <property type="match status" value="1"/>
</dbReference>
<dbReference type="eggNOG" id="KOG0984">
    <property type="taxonomic scope" value="Eukaryota"/>
</dbReference>
<dbReference type="SUPFAM" id="SSF56112">
    <property type="entry name" value="Protein kinase-like (PK-like)"/>
    <property type="match status" value="1"/>
</dbReference>
<dbReference type="InterPro" id="IPR011009">
    <property type="entry name" value="Kinase-like_dom_sf"/>
</dbReference>
<keyword evidence="6 12" id="KW-0067">ATP-binding</keyword>
<evidence type="ECO:0000256" key="10">
    <source>
        <dbReference type="ARBA" id="ARBA00049299"/>
    </source>
</evidence>
<keyword evidence="2" id="KW-0597">Phosphoprotein</keyword>
<evidence type="ECO:0000256" key="1">
    <source>
        <dbReference type="ARBA" id="ARBA00022527"/>
    </source>
</evidence>
<dbReference type="AlphaFoldDB" id="L5MFM5"/>
<comment type="catalytic activity">
    <reaction evidence="10">
        <text>L-threonyl-[protein] + ATP = O-phospho-L-threonyl-[protein] + ADP + H(+)</text>
        <dbReference type="Rhea" id="RHEA:46608"/>
        <dbReference type="Rhea" id="RHEA-COMP:11060"/>
        <dbReference type="Rhea" id="RHEA-COMP:11605"/>
        <dbReference type="ChEBI" id="CHEBI:15378"/>
        <dbReference type="ChEBI" id="CHEBI:30013"/>
        <dbReference type="ChEBI" id="CHEBI:30616"/>
        <dbReference type="ChEBI" id="CHEBI:61977"/>
        <dbReference type="ChEBI" id="CHEBI:456216"/>
        <dbReference type="EC" id="2.7.12.2"/>
    </reaction>
</comment>